<comment type="caution">
    <text evidence="1">The sequence shown here is derived from an EMBL/GenBank/DDBJ whole genome shotgun (WGS) entry which is preliminary data.</text>
</comment>
<dbReference type="EMBL" id="JACHJB010000002">
    <property type="protein sequence ID" value="MBB6348875.1"/>
    <property type="molecule type" value="Genomic_DNA"/>
</dbReference>
<organism evidence="1 2">
    <name type="scientific">Nonomuraea muscovyensis</name>
    <dbReference type="NCBI Taxonomy" id="1124761"/>
    <lineage>
        <taxon>Bacteria</taxon>
        <taxon>Bacillati</taxon>
        <taxon>Actinomycetota</taxon>
        <taxon>Actinomycetes</taxon>
        <taxon>Streptosporangiales</taxon>
        <taxon>Streptosporangiaceae</taxon>
        <taxon>Nonomuraea</taxon>
    </lineage>
</organism>
<dbReference type="AlphaFoldDB" id="A0A7X0F1G4"/>
<evidence type="ECO:0000313" key="2">
    <source>
        <dbReference type="Proteomes" id="UP000583800"/>
    </source>
</evidence>
<accession>A0A7X0F1G4</accession>
<evidence type="ECO:0000313" key="1">
    <source>
        <dbReference type="EMBL" id="MBB6348875.1"/>
    </source>
</evidence>
<sequence length="30" mass="3048">MADALALAADDVVRVAPLEGAPPSWTTPRG</sequence>
<dbReference type="Proteomes" id="UP000583800">
    <property type="component" value="Unassembled WGS sequence"/>
</dbReference>
<protein>
    <submittedName>
        <fullName evidence="1">Uncharacterized protein</fullName>
    </submittedName>
</protein>
<keyword evidence="2" id="KW-1185">Reference proteome</keyword>
<gene>
    <name evidence="1" type="ORF">FHU36_005420</name>
</gene>
<name>A0A7X0F1G4_9ACTN</name>
<reference evidence="1 2" key="1">
    <citation type="submission" date="2020-08" db="EMBL/GenBank/DDBJ databases">
        <title>Sequencing the genomes of 1000 actinobacteria strains.</title>
        <authorList>
            <person name="Klenk H.-P."/>
        </authorList>
    </citation>
    <scope>NUCLEOTIDE SEQUENCE [LARGE SCALE GENOMIC DNA]</scope>
    <source>
        <strain evidence="1 2">DSM 45913</strain>
    </source>
</reference>
<proteinExistence type="predicted"/>